<feature type="chain" id="PRO_5043780664" evidence="2">
    <location>
        <begin position="21"/>
        <end position="293"/>
    </location>
</feature>
<evidence type="ECO:0000313" key="3">
    <source>
        <dbReference type="EnsemblMetazoa" id="AATE015617-PA.1"/>
    </source>
</evidence>
<feature type="compositionally biased region" description="Basic and acidic residues" evidence="1">
    <location>
        <begin position="108"/>
        <end position="118"/>
    </location>
</feature>
<organism evidence="3">
    <name type="scientific">Anopheles atroparvus</name>
    <name type="common">European mosquito</name>
    <dbReference type="NCBI Taxonomy" id="41427"/>
    <lineage>
        <taxon>Eukaryota</taxon>
        <taxon>Metazoa</taxon>
        <taxon>Ecdysozoa</taxon>
        <taxon>Arthropoda</taxon>
        <taxon>Hexapoda</taxon>
        <taxon>Insecta</taxon>
        <taxon>Pterygota</taxon>
        <taxon>Neoptera</taxon>
        <taxon>Endopterygota</taxon>
        <taxon>Diptera</taxon>
        <taxon>Nematocera</taxon>
        <taxon>Culicoidea</taxon>
        <taxon>Culicidae</taxon>
        <taxon>Anophelinae</taxon>
        <taxon>Anopheles</taxon>
    </lineage>
</organism>
<feature type="signal peptide" evidence="2">
    <location>
        <begin position="1"/>
        <end position="20"/>
    </location>
</feature>
<proteinExistence type="predicted"/>
<evidence type="ECO:0000256" key="2">
    <source>
        <dbReference type="SAM" id="SignalP"/>
    </source>
</evidence>
<sequence length="293" mass="31190">MQKAVGFLLLLAATLSVTIASPRRARMAEVEESAVAVQQVVEEVQPAGSDVAADAVQLEVKQEDEVDTGDQNDQLARTSDVVPEADLEVETGANPEETKTATALDAVEPNHAEEKGDADTDTVAISEKEQEPAAEAAAKPDETNVLTKVSDEVTQKPKRHIGDIIPQIEAFFDLLSTKVAELVGKWQNDDEFSPIVFPACVYPECVFLSEILDVLLPVNASSLCCATDDPLLLSNASESMVCHSNTLITCTRVSEVGLRHRHAGSRLPMQTTASNTNASVGLCLVPSGAVVCP</sequence>
<accession>A0A182JCQ0</accession>
<dbReference type="AlphaFoldDB" id="A0A182JCQ0"/>
<feature type="region of interest" description="Disordered" evidence="1">
    <location>
        <begin position="62"/>
        <end position="122"/>
    </location>
</feature>
<name>A0A182JCQ0_ANOAO</name>
<evidence type="ECO:0000256" key="1">
    <source>
        <dbReference type="SAM" id="MobiDB-lite"/>
    </source>
</evidence>
<protein>
    <submittedName>
        <fullName evidence="3">Uncharacterized protein</fullName>
    </submittedName>
</protein>
<dbReference type="VEuPathDB" id="VectorBase:AATE015617"/>
<reference evidence="3" key="1">
    <citation type="submission" date="2022-08" db="UniProtKB">
        <authorList>
            <consortium name="EnsemblMetazoa"/>
        </authorList>
    </citation>
    <scope>IDENTIFICATION</scope>
    <source>
        <strain evidence="3">EBRO</strain>
    </source>
</reference>
<keyword evidence="2" id="KW-0732">Signal</keyword>
<dbReference type="EnsemblMetazoa" id="AATE015617-RA">
    <property type="protein sequence ID" value="AATE015617-PA.1"/>
    <property type="gene ID" value="AATE015617"/>
</dbReference>